<proteinExistence type="inferred from homology"/>
<keyword evidence="10 13" id="KW-0594">Phospholipid biosynthesis</keyword>
<evidence type="ECO:0000313" key="18">
    <source>
        <dbReference type="EMBL" id="MEI4461519.1"/>
    </source>
</evidence>
<keyword evidence="7 13" id="KW-1133">Transmembrane helix</keyword>
<keyword evidence="21" id="KW-1185">Reference proteome</keyword>
<dbReference type="GO" id="GO:0005886">
    <property type="term" value="C:plasma membrane"/>
    <property type="evidence" value="ECO:0007669"/>
    <property type="project" value="UniProtKB-SubCell"/>
</dbReference>
<evidence type="ECO:0000256" key="8">
    <source>
        <dbReference type="ARBA" id="ARBA00023098"/>
    </source>
</evidence>
<reference evidence="17 20" key="2">
    <citation type="journal article" date="2016" name="Front. Microbiol.">
        <title>Genomic Resource of Rice Seed Associated Bacteria.</title>
        <authorList>
            <person name="Midha S."/>
            <person name="Bansal K."/>
            <person name="Sharma S."/>
            <person name="Kumar N."/>
            <person name="Patil P.P."/>
            <person name="Chaudhry V."/>
            <person name="Patil P.B."/>
        </authorList>
    </citation>
    <scope>NUCLEOTIDE SEQUENCE [LARGE SCALE GENOMIC DNA]</scope>
    <source>
        <strain evidence="17 20">RSA11</strain>
    </source>
</reference>
<organism evidence="16 19">
    <name type="scientific">Exiguobacterium indicum</name>
    <dbReference type="NCBI Taxonomy" id="296995"/>
    <lineage>
        <taxon>Bacteria</taxon>
        <taxon>Bacillati</taxon>
        <taxon>Bacillota</taxon>
        <taxon>Bacilli</taxon>
        <taxon>Bacillales</taxon>
        <taxon>Bacillales Family XII. Incertae Sedis</taxon>
        <taxon>Exiguobacterium</taxon>
    </lineage>
</organism>
<evidence type="ECO:0000256" key="4">
    <source>
        <dbReference type="ARBA" id="ARBA00022679"/>
    </source>
</evidence>
<feature type="domain" description="PLD phosphodiesterase" evidence="15">
    <location>
        <begin position="238"/>
        <end position="265"/>
    </location>
</feature>
<evidence type="ECO:0000256" key="9">
    <source>
        <dbReference type="ARBA" id="ARBA00023136"/>
    </source>
</evidence>
<dbReference type="InterPro" id="IPR022924">
    <property type="entry name" value="Cardiolipin_synthase"/>
</dbReference>
<dbReference type="InterPro" id="IPR027379">
    <property type="entry name" value="CLS_N"/>
</dbReference>
<feature type="active site" evidence="13">
    <location>
        <position position="250"/>
    </location>
</feature>
<reference evidence="16 19" key="1">
    <citation type="journal article" date="2015" name="Int. J. Syst. Evol. Microbiol.">
        <title>Exiguobacterium enclense sp. nov., isolated from sediment.</title>
        <authorList>
            <person name="Dastager S.G."/>
            <person name="Mawlankar R."/>
            <person name="Sonalkar V.V."/>
            <person name="Thorat M.N."/>
            <person name="Mual P."/>
            <person name="Verma A."/>
            <person name="Krishnamurthi S."/>
            <person name="Tang S.K."/>
            <person name="Li W.J."/>
        </authorList>
    </citation>
    <scope>NUCLEOTIDE SEQUENCE [LARGE SCALE GENOMIC DNA]</scope>
    <source>
        <strain evidence="16 19">NIO-1109</strain>
    </source>
</reference>
<feature type="active site" evidence="13">
    <location>
        <position position="421"/>
    </location>
</feature>
<evidence type="ECO:0000313" key="21">
    <source>
        <dbReference type="Proteomes" id="UP001387110"/>
    </source>
</evidence>
<evidence type="ECO:0000256" key="6">
    <source>
        <dbReference type="ARBA" id="ARBA00022737"/>
    </source>
</evidence>
<dbReference type="SUPFAM" id="SSF56024">
    <property type="entry name" value="Phospholipase D/nuclease"/>
    <property type="match status" value="2"/>
</dbReference>
<evidence type="ECO:0000256" key="11">
    <source>
        <dbReference type="ARBA" id="ARBA00023264"/>
    </source>
</evidence>
<dbReference type="InterPro" id="IPR025202">
    <property type="entry name" value="PLD-like_dom"/>
</dbReference>
<evidence type="ECO:0000256" key="13">
    <source>
        <dbReference type="HAMAP-Rule" id="MF_01916"/>
    </source>
</evidence>
<evidence type="ECO:0000313" key="16">
    <source>
        <dbReference type="EMBL" id="KSU50479.1"/>
    </source>
</evidence>
<feature type="active site" evidence="13">
    <location>
        <position position="243"/>
    </location>
</feature>
<keyword evidence="6" id="KW-0677">Repeat</keyword>
<feature type="transmembrane region" description="Helical" evidence="13">
    <location>
        <begin position="7"/>
        <end position="25"/>
    </location>
</feature>
<dbReference type="FunFam" id="3.30.870.10:FF:000014">
    <property type="entry name" value="Cardiolipin synthase"/>
    <property type="match status" value="1"/>
</dbReference>
<dbReference type="InterPro" id="IPR030874">
    <property type="entry name" value="Cardiolipin_synth_Firmi"/>
</dbReference>
<dbReference type="Pfam" id="PF13091">
    <property type="entry name" value="PLDc_2"/>
    <property type="match status" value="2"/>
</dbReference>
<dbReference type="NCBIfam" id="TIGR04265">
    <property type="entry name" value="bac_cardiolipin"/>
    <property type="match status" value="1"/>
</dbReference>
<keyword evidence="9 13" id="KW-0472">Membrane</keyword>
<keyword evidence="3 13" id="KW-0444">Lipid biosynthesis</keyword>
<keyword evidence="2 13" id="KW-1003">Cell membrane</keyword>
<evidence type="ECO:0000259" key="15">
    <source>
        <dbReference type="PROSITE" id="PS50035"/>
    </source>
</evidence>
<evidence type="ECO:0000313" key="20">
    <source>
        <dbReference type="Proteomes" id="UP000072605"/>
    </source>
</evidence>
<dbReference type="PROSITE" id="PS50035">
    <property type="entry name" value="PLD"/>
    <property type="match status" value="2"/>
</dbReference>
<evidence type="ECO:0000256" key="14">
    <source>
        <dbReference type="NCBIfam" id="TIGR04265"/>
    </source>
</evidence>
<keyword evidence="11 13" id="KW-1208">Phospholipid metabolism</keyword>
<accession>A0A0V8GK13</accession>
<dbReference type="OrthoDB" id="9762009at2"/>
<dbReference type="EMBL" id="LDQV01000025">
    <property type="protein sequence ID" value="KTR26333.1"/>
    <property type="molecule type" value="Genomic_DNA"/>
</dbReference>
<dbReference type="RefSeq" id="WP_023468887.1">
    <property type="nucleotide sequence ID" value="NZ_FMYN01000001.1"/>
</dbReference>
<evidence type="ECO:0000256" key="7">
    <source>
        <dbReference type="ARBA" id="ARBA00022989"/>
    </source>
</evidence>
<dbReference type="GeneID" id="90837306"/>
<gene>
    <name evidence="18" type="primary">cls</name>
    <name evidence="16" type="ORF">AS033_03610</name>
    <name evidence="17" type="ORF">RSA11_11550</name>
    <name evidence="18" type="ORF">SZL87_03645</name>
</gene>
<evidence type="ECO:0000256" key="12">
    <source>
        <dbReference type="ARBA" id="ARBA00057569"/>
    </source>
</evidence>
<feature type="active site" evidence="13">
    <location>
        <position position="423"/>
    </location>
</feature>
<dbReference type="EMBL" id="LNQL01000001">
    <property type="protein sequence ID" value="KSU50479.1"/>
    <property type="molecule type" value="Genomic_DNA"/>
</dbReference>
<dbReference type="AlphaFoldDB" id="A0A0V8GK13"/>
<dbReference type="Pfam" id="PF13396">
    <property type="entry name" value="PLDc_N"/>
    <property type="match status" value="1"/>
</dbReference>
<evidence type="ECO:0000256" key="2">
    <source>
        <dbReference type="ARBA" id="ARBA00022475"/>
    </source>
</evidence>
<comment type="caution">
    <text evidence="16">The sequence shown here is derived from an EMBL/GenBank/DDBJ whole genome shotgun (WGS) entry which is preliminary data.</text>
</comment>
<evidence type="ECO:0000256" key="1">
    <source>
        <dbReference type="ARBA" id="ARBA00004651"/>
    </source>
</evidence>
<dbReference type="GO" id="GO:0032049">
    <property type="term" value="P:cardiolipin biosynthetic process"/>
    <property type="evidence" value="ECO:0007669"/>
    <property type="project" value="UniProtKB-UniRule"/>
</dbReference>
<dbReference type="PANTHER" id="PTHR21248:SF20">
    <property type="entry name" value="CARDIOLIPIN SYNTHASE YWIE-RELATED"/>
    <property type="match status" value="1"/>
</dbReference>
<dbReference type="EC" id="2.7.8.-" evidence="13 14"/>
<feature type="transmembrane region" description="Helical" evidence="13">
    <location>
        <begin position="31"/>
        <end position="50"/>
    </location>
</feature>
<dbReference type="InterPro" id="IPR001736">
    <property type="entry name" value="PLipase_D/transphosphatidylase"/>
</dbReference>
<dbReference type="Proteomes" id="UP000053797">
    <property type="component" value="Unassembled WGS sequence"/>
</dbReference>
<dbReference type="EMBL" id="JBAWKY010000001">
    <property type="protein sequence ID" value="MEI4461519.1"/>
    <property type="molecule type" value="Genomic_DNA"/>
</dbReference>
<comment type="subcellular location">
    <subcellularLocation>
        <location evidence="1 13">Cell membrane</location>
        <topology evidence="1 13">Multi-pass membrane protein</topology>
    </subcellularLocation>
</comment>
<feature type="transmembrane region" description="Helical" evidence="13">
    <location>
        <begin position="59"/>
        <end position="79"/>
    </location>
</feature>
<feature type="active site" evidence="13">
    <location>
        <position position="245"/>
    </location>
</feature>
<feature type="domain" description="PLD phosphodiesterase" evidence="15">
    <location>
        <begin position="416"/>
        <end position="443"/>
    </location>
</feature>
<comment type="function">
    <text evidence="12 13">Catalyzes the reversible phosphatidyl group transfer from one phosphatidylglycerol molecule to another to form cardiolipin (CL) (diphosphatidylglycerol) and glycerol.</text>
</comment>
<feature type="active site" evidence="13">
    <location>
        <position position="428"/>
    </location>
</feature>
<evidence type="ECO:0000313" key="17">
    <source>
        <dbReference type="EMBL" id="KTR26333.1"/>
    </source>
</evidence>
<dbReference type="Gene3D" id="3.30.870.10">
    <property type="entry name" value="Endonuclease Chain A"/>
    <property type="match status" value="2"/>
</dbReference>
<dbReference type="CDD" id="cd09110">
    <property type="entry name" value="PLDc_CLS_1"/>
    <property type="match status" value="1"/>
</dbReference>
<keyword evidence="4 13" id="KW-0808">Transferase</keyword>
<dbReference type="GO" id="GO:0008808">
    <property type="term" value="F:cardiolipin synthase activity"/>
    <property type="evidence" value="ECO:0007669"/>
    <property type="project" value="UniProtKB-UniRule"/>
</dbReference>
<evidence type="ECO:0000256" key="3">
    <source>
        <dbReference type="ARBA" id="ARBA00022516"/>
    </source>
</evidence>
<dbReference type="PANTHER" id="PTHR21248">
    <property type="entry name" value="CARDIOLIPIN SYNTHASE"/>
    <property type="match status" value="1"/>
</dbReference>
<name>A0A0V8GK13_9BACL</name>
<dbReference type="CDD" id="cd09112">
    <property type="entry name" value="PLDc_CLS_2"/>
    <property type="match status" value="1"/>
</dbReference>
<comment type="similarity">
    <text evidence="13">Belongs to the phospholipase D family. Cardiolipin synthase subfamily.</text>
</comment>
<comment type="catalytic activity">
    <reaction evidence="13">
        <text>2 a 1,2-diacyl-sn-glycero-3-phospho-(1'-sn-glycerol) = a cardiolipin + glycerol</text>
        <dbReference type="Rhea" id="RHEA:31451"/>
        <dbReference type="ChEBI" id="CHEBI:17754"/>
        <dbReference type="ChEBI" id="CHEBI:62237"/>
        <dbReference type="ChEBI" id="CHEBI:64716"/>
    </reaction>
</comment>
<evidence type="ECO:0000256" key="10">
    <source>
        <dbReference type="ARBA" id="ARBA00023209"/>
    </source>
</evidence>
<dbReference type="SMART" id="SM00155">
    <property type="entry name" value="PLDc"/>
    <property type="match status" value="2"/>
</dbReference>
<evidence type="ECO:0000256" key="5">
    <source>
        <dbReference type="ARBA" id="ARBA00022692"/>
    </source>
</evidence>
<dbReference type="Proteomes" id="UP000072605">
    <property type="component" value="Unassembled WGS sequence"/>
</dbReference>
<keyword evidence="5 13" id="KW-0812">Transmembrane</keyword>
<evidence type="ECO:0000313" key="19">
    <source>
        <dbReference type="Proteomes" id="UP000053797"/>
    </source>
</evidence>
<dbReference type="Proteomes" id="UP001387110">
    <property type="component" value="Unassembled WGS sequence"/>
</dbReference>
<reference evidence="18 21" key="3">
    <citation type="submission" date="2023-12" db="EMBL/GenBank/DDBJ databases">
        <authorList>
            <person name="Easwaran N."/>
            <person name="Lazarus H.P.S."/>
        </authorList>
    </citation>
    <scope>NUCLEOTIDE SEQUENCE [LARGE SCALE GENOMIC DNA]</scope>
    <source>
        <strain evidence="18 21">VIT-2023</strain>
    </source>
</reference>
<sequence length="503" mass="58297">MLRRVQLLMTLILTIGLIAFLSYYWSVYMVGWLSIVIILVVMSVFVIILLENRNPERTLVWALVMMALPVVGVFVYFTFGQNYRRKRMFRLKAMLDEESYIKYRTQFKAGVHQSVFQEGRYGKVVTLIDSISRLPISYNTHTRILTNGQEKFPILLEEIRQAQHHIHLEYYIVRDDQLALQLQEALIEKAEQGIEVRFLYDAVGCFSTDKHYFKKMQAAGVEVRAFFPVVLPFISSKSNYRNHRKIVVIDGTVAFTGGINIGDEYIGRDQHFGFWRDTHLLVRGEAVSELQLIFLQDWYYMTGERLFTPFYMEPLEYVEEATGGVQIIASGPDEPHEAMKSLYFGLITEARESVYIASPYLIPDEDLMTALKTAAMAGIDVRILLPSFPDHKIVFFASRSYFDDLLRAGVKIYEYNKGFMHSKVIVVDDAIATIGTANMDLRSFHLNFEVNAFLYGTNSVHELTRDFYEDFSHSTQVDADMFHRRPLRRRLIESISRLFSPLL</sequence>
<dbReference type="HAMAP" id="MF_01916">
    <property type="entry name" value="Cardiolipin_synth_Cls"/>
    <property type="match status" value="1"/>
</dbReference>
<dbReference type="FunFam" id="3.30.870.10:FF:000021">
    <property type="entry name" value="Cardiolipin synthase"/>
    <property type="match status" value="1"/>
</dbReference>
<protein>
    <recommendedName>
        <fullName evidence="13 14">Cardiolipin synthase</fullName>
        <shortName evidence="13">CL synthase</shortName>
        <ecNumber evidence="13 14">2.7.8.-</ecNumber>
    </recommendedName>
</protein>
<keyword evidence="8 13" id="KW-0443">Lipid metabolism</keyword>